<proteinExistence type="predicted"/>
<dbReference type="RefSeq" id="WP_377937951.1">
    <property type="nucleotide sequence ID" value="NZ_JBHUMF010000033.1"/>
</dbReference>
<sequence>MKISTILKWTSGGIEAFLGIPILGGSIILSLAWAPLWIMLALHIVTLIFSIQEKENKHGSILGIVTSCVGWIPVLGMIMHIVTGVFLLIDAYKAPPKETASVGE</sequence>
<reference evidence="3" key="1">
    <citation type="journal article" date="2019" name="Int. J. Syst. Evol. Microbiol.">
        <title>The Global Catalogue of Microorganisms (GCM) 10K type strain sequencing project: providing services to taxonomists for standard genome sequencing and annotation.</title>
        <authorList>
            <consortium name="The Broad Institute Genomics Platform"/>
            <consortium name="The Broad Institute Genome Sequencing Center for Infectious Disease"/>
            <person name="Wu L."/>
            <person name="Ma J."/>
        </authorList>
    </citation>
    <scope>NUCLEOTIDE SEQUENCE [LARGE SCALE GENOMIC DNA]</scope>
    <source>
        <strain evidence="3">KCTC 3913</strain>
    </source>
</reference>
<keyword evidence="3" id="KW-1185">Reference proteome</keyword>
<keyword evidence="1" id="KW-1133">Transmembrane helix</keyword>
<gene>
    <name evidence="2" type="ORF">ACFSUL_19975</name>
</gene>
<feature type="transmembrane region" description="Helical" evidence="1">
    <location>
        <begin position="20"/>
        <end position="49"/>
    </location>
</feature>
<evidence type="ECO:0000313" key="2">
    <source>
        <dbReference type="EMBL" id="MFD2683028.1"/>
    </source>
</evidence>
<keyword evidence="1" id="KW-0472">Membrane</keyword>
<dbReference type="Proteomes" id="UP001597506">
    <property type="component" value="Unassembled WGS sequence"/>
</dbReference>
<organism evidence="2 3">
    <name type="scientific">Bacillus seohaeanensis</name>
    <dbReference type="NCBI Taxonomy" id="284580"/>
    <lineage>
        <taxon>Bacteria</taxon>
        <taxon>Bacillati</taxon>
        <taxon>Bacillota</taxon>
        <taxon>Bacilli</taxon>
        <taxon>Bacillales</taxon>
        <taxon>Bacillaceae</taxon>
        <taxon>Bacillus</taxon>
    </lineage>
</organism>
<evidence type="ECO:0000313" key="3">
    <source>
        <dbReference type="Proteomes" id="UP001597506"/>
    </source>
</evidence>
<name>A0ABW5RWU0_9BACI</name>
<comment type="caution">
    <text evidence="2">The sequence shown here is derived from an EMBL/GenBank/DDBJ whole genome shotgun (WGS) entry which is preliminary data.</text>
</comment>
<evidence type="ECO:0008006" key="4">
    <source>
        <dbReference type="Google" id="ProtNLM"/>
    </source>
</evidence>
<feature type="transmembrane region" description="Helical" evidence="1">
    <location>
        <begin position="61"/>
        <end position="89"/>
    </location>
</feature>
<accession>A0ABW5RWU0</accession>
<protein>
    <recommendedName>
        <fullName evidence="4">DUF4190 domain-containing protein</fullName>
    </recommendedName>
</protein>
<keyword evidence="1" id="KW-0812">Transmembrane</keyword>
<dbReference type="EMBL" id="JBHUMF010000033">
    <property type="protein sequence ID" value="MFD2683028.1"/>
    <property type="molecule type" value="Genomic_DNA"/>
</dbReference>
<evidence type="ECO:0000256" key="1">
    <source>
        <dbReference type="SAM" id="Phobius"/>
    </source>
</evidence>